<dbReference type="OrthoDB" id="9781031at2"/>
<sequence>MERVAVIGLGNIAIRHRRNLKCLYPDSTLYAMSASGRIPDESVENCDQVVSDVQMLIDAGVQLVIVASPAPFHARHAIPFIKAGIPVLIEKPIAASSEDAQAIADAVNQYQTPAGVGYCLRYLPSSRRIRELLRSGTIGHLYNVFIETGQYLPDWRPAKDFRESVSANAHLGGGALLELSHELDYCQWLLGALDVRHAILRSSDELSLSVEDSADIISMTQHQAVVNIHLDFLQRKARRKCRITGSQGALDWDLIRNEVTLSSADGGCEIIYSEPEWDKNLMYLNMLKAFIQQITDPQTEPENLASVEDAVKTVRLIEQIKQVAD</sequence>
<dbReference type="InterPro" id="IPR036291">
    <property type="entry name" value="NAD(P)-bd_dom_sf"/>
</dbReference>
<dbReference type="InterPro" id="IPR000683">
    <property type="entry name" value="Gfo/Idh/MocA-like_OxRdtase_N"/>
</dbReference>
<organism evidence="3 4">
    <name type="scientific">Vibrio aerogenes CECT 7868</name>
    <dbReference type="NCBI Taxonomy" id="1216006"/>
    <lineage>
        <taxon>Bacteria</taxon>
        <taxon>Pseudomonadati</taxon>
        <taxon>Pseudomonadota</taxon>
        <taxon>Gammaproteobacteria</taxon>
        <taxon>Vibrionales</taxon>
        <taxon>Vibrionaceae</taxon>
        <taxon>Vibrio</taxon>
    </lineage>
</organism>
<dbReference type="GO" id="GO:0016491">
    <property type="term" value="F:oxidoreductase activity"/>
    <property type="evidence" value="ECO:0007669"/>
    <property type="project" value="UniProtKB-KW"/>
</dbReference>
<dbReference type="GO" id="GO:0000166">
    <property type="term" value="F:nucleotide binding"/>
    <property type="evidence" value="ECO:0007669"/>
    <property type="project" value="InterPro"/>
</dbReference>
<reference evidence="3 4" key="1">
    <citation type="submission" date="2016-11" db="EMBL/GenBank/DDBJ databases">
        <authorList>
            <person name="Jaros S."/>
            <person name="Januszkiewicz K."/>
            <person name="Wedrychowicz H."/>
        </authorList>
    </citation>
    <scope>NUCLEOTIDE SEQUENCE [LARGE SCALE GENOMIC DNA]</scope>
    <source>
        <strain evidence="3 4">CECT 7868</strain>
    </source>
</reference>
<dbReference type="EMBL" id="FQXZ01000027">
    <property type="protein sequence ID" value="SHI22168.1"/>
    <property type="molecule type" value="Genomic_DNA"/>
</dbReference>
<feature type="domain" description="Gfo/Idh/MocA-like oxidoreductase N-terminal" evidence="1">
    <location>
        <begin position="3"/>
        <end position="118"/>
    </location>
</feature>
<proteinExistence type="predicted"/>
<keyword evidence="3" id="KW-0560">Oxidoreductase</keyword>
<evidence type="ECO:0000259" key="1">
    <source>
        <dbReference type="Pfam" id="PF01408"/>
    </source>
</evidence>
<dbReference type="AlphaFoldDB" id="A0A1M5ZD88"/>
<dbReference type="SUPFAM" id="SSF51735">
    <property type="entry name" value="NAD(P)-binding Rossmann-fold domains"/>
    <property type="match status" value="1"/>
</dbReference>
<keyword evidence="4" id="KW-1185">Reference proteome</keyword>
<dbReference type="InterPro" id="IPR055170">
    <property type="entry name" value="GFO_IDH_MocA-like_dom"/>
</dbReference>
<dbReference type="Gene3D" id="3.40.50.720">
    <property type="entry name" value="NAD(P)-binding Rossmann-like Domain"/>
    <property type="match status" value="1"/>
</dbReference>
<dbReference type="InterPro" id="IPR051317">
    <property type="entry name" value="Gfo/Idh/MocA_oxidoreduct"/>
</dbReference>
<dbReference type="RefSeq" id="WP_073604238.1">
    <property type="nucleotide sequence ID" value="NZ_FQXZ01000027.1"/>
</dbReference>
<dbReference type="PANTHER" id="PTHR43708:SF4">
    <property type="entry name" value="OXIDOREDUCTASE YCEM-RELATED"/>
    <property type="match status" value="1"/>
</dbReference>
<accession>A0A1M5ZD88</accession>
<dbReference type="SUPFAM" id="SSF55347">
    <property type="entry name" value="Glyceraldehyde-3-phosphate dehydrogenase-like, C-terminal domain"/>
    <property type="match status" value="1"/>
</dbReference>
<evidence type="ECO:0000313" key="4">
    <source>
        <dbReference type="Proteomes" id="UP000184608"/>
    </source>
</evidence>
<dbReference type="Proteomes" id="UP000184608">
    <property type="component" value="Unassembled WGS sequence"/>
</dbReference>
<evidence type="ECO:0000313" key="3">
    <source>
        <dbReference type="EMBL" id="SHI22168.1"/>
    </source>
</evidence>
<feature type="domain" description="GFO/IDH/MocA-like oxidoreductase" evidence="2">
    <location>
        <begin position="127"/>
        <end position="250"/>
    </location>
</feature>
<dbReference type="EC" id="1.-.-.-" evidence="3"/>
<name>A0A1M5ZD88_9VIBR</name>
<evidence type="ECO:0000259" key="2">
    <source>
        <dbReference type="Pfam" id="PF22725"/>
    </source>
</evidence>
<dbReference type="Pfam" id="PF01408">
    <property type="entry name" value="GFO_IDH_MocA"/>
    <property type="match status" value="1"/>
</dbReference>
<dbReference type="PANTHER" id="PTHR43708">
    <property type="entry name" value="CONSERVED EXPRESSED OXIDOREDUCTASE (EUROFUNG)"/>
    <property type="match status" value="1"/>
</dbReference>
<dbReference type="Gene3D" id="3.30.360.10">
    <property type="entry name" value="Dihydrodipicolinate Reductase, domain 2"/>
    <property type="match status" value="1"/>
</dbReference>
<dbReference type="STRING" id="1216006.VA7868_02586"/>
<dbReference type="Pfam" id="PF22725">
    <property type="entry name" value="GFO_IDH_MocA_C3"/>
    <property type="match status" value="1"/>
</dbReference>
<gene>
    <name evidence="3" type="primary">ycjS</name>
    <name evidence="3" type="ORF">VA7868_02586</name>
</gene>
<protein>
    <submittedName>
        <fullName evidence="3">Putative oxidoreductase YcjS</fullName>
        <ecNumber evidence="3">1.-.-.-</ecNumber>
    </submittedName>
</protein>